<dbReference type="EMBL" id="UINC01036431">
    <property type="protein sequence ID" value="SVB30386.1"/>
    <property type="molecule type" value="Genomic_DNA"/>
</dbReference>
<dbReference type="GO" id="GO:0005840">
    <property type="term" value="C:ribosome"/>
    <property type="evidence" value="ECO:0007669"/>
    <property type="project" value="UniProtKB-KW"/>
</dbReference>
<evidence type="ECO:0000313" key="5">
    <source>
        <dbReference type="EMBL" id="SVB30386.1"/>
    </source>
</evidence>
<dbReference type="GO" id="GO:0005737">
    <property type="term" value="C:cytoplasm"/>
    <property type="evidence" value="ECO:0007669"/>
    <property type="project" value="UniProtKB-ARBA"/>
</dbReference>
<feature type="region of interest" description="Disordered" evidence="4">
    <location>
        <begin position="36"/>
        <end position="63"/>
    </location>
</feature>
<evidence type="ECO:0000256" key="2">
    <source>
        <dbReference type="ARBA" id="ARBA00022980"/>
    </source>
</evidence>
<reference evidence="5" key="1">
    <citation type="submission" date="2018-05" db="EMBL/GenBank/DDBJ databases">
        <authorList>
            <person name="Lanie J.A."/>
            <person name="Ng W.-L."/>
            <person name="Kazmierczak K.M."/>
            <person name="Andrzejewski T.M."/>
            <person name="Davidsen T.M."/>
            <person name="Wayne K.J."/>
            <person name="Tettelin H."/>
            <person name="Glass J.I."/>
            <person name="Rusch D."/>
            <person name="Podicherti R."/>
            <person name="Tsui H.-C.T."/>
            <person name="Winkler M.E."/>
        </authorList>
    </citation>
    <scope>NUCLEOTIDE SEQUENCE</scope>
</reference>
<dbReference type="AlphaFoldDB" id="A0A382CW24"/>
<evidence type="ECO:0000256" key="4">
    <source>
        <dbReference type="SAM" id="MobiDB-lite"/>
    </source>
</evidence>
<evidence type="ECO:0000256" key="3">
    <source>
        <dbReference type="ARBA" id="ARBA00023274"/>
    </source>
</evidence>
<dbReference type="InterPro" id="IPR011332">
    <property type="entry name" value="Ribosomal_zn-bd"/>
</dbReference>
<dbReference type="Pfam" id="PF00471">
    <property type="entry name" value="Ribosomal_L33"/>
    <property type="match status" value="1"/>
</dbReference>
<evidence type="ECO:0000256" key="1">
    <source>
        <dbReference type="ARBA" id="ARBA00007596"/>
    </source>
</evidence>
<dbReference type="SUPFAM" id="SSF57829">
    <property type="entry name" value="Zn-binding ribosomal proteins"/>
    <property type="match status" value="1"/>
</dbReference>
<dbReference type="InterPro" id="IPR001705">
    <property type="entry name" value="Ribosomal_bL33"/>
</dbReference>
<dbReference type="GO" id="GO:0006412">
    <property type="term" value="P:translation"/>
    <property type="evidence" value="ECO:0007669"/>
    <property type="project" value="InterPro"/>
</dbReference>
<dbReference type="Gene3D" id="2.20.28.120">
    <property type="entry name" value="Ribosomal protein L33"/>
    <property type="match status" value="1"/>
</dbReference>
<protein>
    <recommendedName>
        <fullName evidence="6">50S ribosomal protein L33</fullName>
    </recommendedName>
</protein>
<sequence length="63" mass="7233">MAKKTHVKVRLVPEGKPDSPFFYYVKKPAGGEKAKVKLKAKKYNPSTRKHEVFVEKKLPPHSK</sequence>
<feature type="compositionally biased region" description="Basic and acidic residues" evidence="4">
    <location>
        <begin position="48"/>
        <end position="63"/>
    </location>
</feature>
<keyword evidence="2" id="KW-0689">Ribosomal protein</keyword>
<name>A0A382CW24_9ZZZZ</name>
<accession>A0A382CW24</accession>
<dbReference type="GO" id="GO:0003735">
    <property type="term" value="F:structural constituent of ribosome"/>
    <property type="evidence" value="ECO:0007669"/>
    <property type="project" value="InterPro"/>
</dbReference>
<organism evidence="5">
    <name type="scientific">marine metagenome</name>
    <dbReference type="NCBI Taxonomy" id="408172"/>
    <lineage>
        <taxon>unclassified sequences</taxon>
        <taxon>metagenomes</taxon>
        <taxon>ecological metagenomes</taxon>
    </lineage>
</organism>
<dbReference type="GO" id="GO:1990904">
    <property type="term" value="C:ribonucleoprotein complex"/>
    <property type="evidence" value="ECO:0007669"/>
    <property type="project" value="UniProtKB-KW"/>
</dbReference>
<dbReference type="InterPro" id="IPR038584">
    <property type="entry name" value="Ribosomal_bL33_sf"/>
</dbReference>
<proteinExistence type="inferred from homology"/>
<evidence type="ECO:0008006" key="6">
    <source>
        <dbReference type="Google" id="ProtNLM"/>
    </source>
</evidence>
<gene>
    <name evidence="5" type="ORF">METZ01_LOCUS183240</name>
</gene>
<keyword evidence="3" id="KW-0687">Ribonucleoprotein</keyword>
<comment type="similarity">
    <text evidence="1">Belongs to the bacterial ribosomal protein bL33 family.</text>
</comment>